<dbReference type="PANTHER" id="PTHR24255">
    <property type="entry name" value="COMPLEMENT COMPONENT 1, S SUBCOMPONENT-RELATED"/>
    <property type="match status" value="1"/>
</dbReference>
<evidence type="ECO:0000256" key="1">
    <source>
        <dbReference type="ARBA" id="ARBA00023157"/>
    </source>
</evidence>
<reference evidence="5" key="1">
    <citation type="submission" date="2022-08" db="UniProtKB">
        <authorList>
            <consortium name="EnsemblMetazoa"/>
        </authorList>
    </citation>
    <scope>IDENTIFICATION</scope>
</reference>
<dbReference type="Gene3D" id="2.60.120.290">
    <property type="entry name" value="Spermadhesin, CUB domain"/>
    <property type="match status" value="3"/>
</dbReference>
<dbReference type="InterPro" id="IPR000859">
    <property type="entry name" value="CUB_dom"/>
</dbReference>
<organism evidence="5">
    <name type="scientific">Anopheles coluzzii</name>
    <name type="common">African malaria mosquito</name>
    <dbReference type="NCBI Taxonomy" id="1518534"/>
    <lineage>
        <taxon>Eukaryota</taxon>
        <taxon>Metazoa</taxon>
        <taxon>Ecdysozoa</taxon>
        <taxon>Arthropoda</taxon>
        <taxon>Hexapoda</taxon>
        <taxon>Insecta</taxon>
        <taxon>Pterygota</taxon>
        <taxon>Neoptera</taxon>
        <taxon>Endopterygota</taxon>
        <taxon>Diptera</taxon>
        <taxon>Nematocera</taxon>
        <taxon>Culicoidea</taxon>
        <taxon>Culicidae</taxon>
        <taxon>Anophelinae</taxon>
        <taxon>Anopheles</taxon>
    </lineage>
</organism>
<sequence length="484" mass="52957">LSGQDCVEIRRHFQIAASGGQTVPTVSPLTLSYMWNDRNCDARNYFLCERMMDEELPERLWNESECNVTVTLSAERPKATVWSPGFPQQYPDSVDCYTLIQAPVGYRVSAPATGDPAGGEQSGPPRTDISFNVPSIVLQPSDARYTSSLPLPELSLGSVPRKICGDWSSKLKLLRYVTAGPSLGVRFVSDYSNNYGGYKAKISMENGVIVCLAARSGLSFPIWLRNAKLKEHSSAPAASQPMDAKKQVPAFPDGWDNRNPLPGTVRFQRRIRYVSSGPGAEYAGGAGGEPVDGAGDREAAVNLLNPGTLLPDPLLPFDELTPSFLPYVRWCGTHDSNMARFNFISTGNEAIVRFHSDFSISGTGFSATWSTVDMAGCPLQTITSKEGSIRSPNYPYFLLNNVDCTYVIQAPYGRRVWLEFVLTDLAQDATLLVDIADGPFEPFADGSHLNDGVFVSKGERLVVRLRTGATPRGKGFHANFKTRE</sequence>
<dbReference type="PANTHER" id="PTHR24255:SF31">
    <property type="entry name" value="CUBILIN-LIKE PROTEIN"/>
    <property type="match status" value="1"/>
</dbReference>
<comment type="caution">
    <text evidence="2">Lacks conserved residue(s) required for the propagation of feature annotation.</text>
</comment>
<dbReference type="SMART" id="SM00042">
    <property type="entry name" value="CUB"/>
    <property type="match status" value="2"/>
</dbReference>
<dbReference type="InterPro" id="IPR035914">
    <property type="entry name" value="Sperma_CUB_dom_sf"/>
</dbReference>
<name>A0A8W7PL60_ANOCL</name>
<feature type="disulfide bond" evidence="2">
    <location>
        <begin position="377"/>
        <end position="404"/>
    </location>
</feature>
<dbReference type="EnsemblMetazoa" id="ACOM032950-RA">
    <property type="protein sequence ID" value="ACOM032950-PA.1"/>
    <property type="gene ID" value="ACOM032950"/>
</dbReference>
<proteinExistence type="predicted"/>
<dbReference type="GO" id="GO:0004252">
    <property type="term" value="F:serine-type endopeptidase activity"/>
    <property type="evidence" value="ECO:0007669"/>
    <property type="project" value="TreeGrafter"/>
</dbReference>
<dbReference type="Proteomes" id="UP000075882">
    <property type="component" value="Unassembled WGS sequence"/>
</dbReference>
<dbReference type="PROSITE" id="PS01180">
    <property type="entry name" value="CUB"/>
    <property type="match status" value="2"/>
</dbReference>
<protein>
    <recommendedName>
        <fullName evidence="4">CUB domain-containing protein</fullName>
    </recommendedName>
</protein>
<keyword evidence="1 2" id="KW-1015">Disulfide bond</keyword>
<dbReference type="VEuPathDB" id="VectorBase:ACON2_030980"/>
<dbReference type="AlphaFoldDB" id="A0A8W7PL60"/>
<dbReference type="GO" id="GO:0005615">
    <property type="term" value="C:extracellular space"/>
    <property type="evidence" value="ECO:0007669"/>
    <property type="project" value="TreeGrafter"/>
</dbReference>
<accession>A0A8W7PL60</accession>
<dbReference type="CDD" id="cd00041">
    <property type="entry name" value="CUB"/>
    <property type="match status" value="3"/>
</dbReference>
<dbReference type="Pfam" id="PF00431">
    <property type="entry name" value="CUB"/>
    <property type="match status" value="1"/>
</dbReference>
<feature type="domain" description="CUB" evidence="4">
    <location>
        <begin position="377"/>
        <end position="483"/>
    </location>
</feature>
<feature type="region of interest" description="Disordered" evidence="3">
    <location>
        <begin position="234"/>
        <end position="255"/>
    </location>
</feature>
<evidence type="ECO:0000313" key="5">
    <source>
        <dbReference type="EnsemblMetazoa" id="ACOM032950-PA.1"/>
    </source>
</evidence>
<evidence type="ECO:0000256" key="3">
    <source>
        <dbReference type="SAM" id="MobiDB-lite"/>
    </source>
</evidence>
<evidence type="ECO:0000256" key="2">
    <source>
        <dbReference type="PROSITE-ProRule" id="PRU00059"/>
    </source>
</evidence>
<dbReference type="SUPFAM" id="SSF49854">
    <property type="entry name" value="Spermadhesin, CUB domain"/>
    <property type="match status" value="3"/>
</dbReference>
<evidence type="ECO:0000259" key="4">
    <source>
        <dbReference type="PROSITE" id="PS01180"/>
    </source>
</evidence>
<feature type="domain" description="CUB" evidence="4">
    <location>
        <begin position="66"/>
        <end position="205"/>
    </location>
</feature>